<dbReference type="AlphaFoldDB" id="A0A5A8CWH5"/>
<reference evidence="7 8" key="1">
    <citation type="submission" date="2019-07" db="EMBL/GenBank/DDBJ databases">
        <title>Genomes of Cafeteria roenbergensis.</title>
        <authorList>
            <person name="Fischer M.G."/>
            <person name="Hackl T."/>
            <person name="Roman M."/>
        </authorList>
    </citation>
    <scope>NUCLEOTIDE SEQUENCE [LARGE SCALE GENOMIC DNA]</scope>
    <source>
        <strain evidence="3 8">BVI</strain>
        <strain evidence="4 10">Cflag</strain>
        <strain evidence="6 7">E4-10P</strain>
        <strain evidence="5 9">RCC970-E3</strain>
    </source>
</reference>
<dbReference type="Proteomes" id="UP000323011">
    <property type="component" value="Unassembled WGS sequence"/>
</dbReference>
<evidence type="ECO:0000313" key="6">
    <source>
        <dbReference type="EMBL" id="KAA0176731.1"/>
    </source>
</evidence>
<dbReference type="Proteomes" id="UP000322899">
    <property type="component" value="Unassembled WGS sequence"/>
</dbReference>
<comment type="caution">
    <text evidence="3">The sequence shown here is derived from an EMBL/GenBank/DDBJ whole genome shotgun (WGS) entry which is preliminary data.</text>
</comment>
<evidence type="ECO:0000313" key="8">
    <source>
        <dbReference type="Proteomes" id="UP000323011"/>
    </source>
</evidence>
<dbReference type="OMA" id="KIQHRVI"/>
<accession>A0A5A8CWH5</accession>
<dbReference type="PANTHER" id="PTHR35836">
    <property type="entry name" value="VCBS REPEAT-CONTAINING PROTEIN"/>
    <property type="match status" value="1"/>
</dbReference>
<dbReference type="InterPro" id="IPR028994">
    <property type="entry name" value="Integrin_alpha_N"/>
</dbReference>
<dbReference type="OrthoDB" id="10022113at2759"/>
<evidence type="ECO:0000256" key="1">
    <source>
        <dbReference type="ARBA" id="ARBA00022729"/>
    </source>
</evidence>
<dbReference type="SUPFAM" id="SSF69318">
    <property type="entry name" value="Integrin alpha N-terminal domain"/>
    <property type="match status" value="1"/>
</dbReference>
<dbReference type="EMBL" id="VLTM01000001">
    <property type="protein sequence ID" value="KAA0168846.1"/>
    <property type="molecule type" value="Genomic_DNA"/>
</dbReference>
<dbReference type="InterPro" id="IPR013517">
    <property type="entry name" value="FG-GAP"/>
</dbReference>
<proteinExistence type="predicted"/>
<keyword evidence="8" id="KW-1185">Reference proteome</keyword>
<organism evidence="3 8">
    <name type="scientific">Cafeteria roenbergensis</name>
    <name type="common">Marine flagellate</name>
    <dbReference type="NCBI Taxonomy" id="33653"/>
    <lineage>
        <taxon>Eukaryota</taxon>
        <taxon>Sar</taxon>
        <taxon>Stramenopiles</taxon>
        <taxon>Bigyra</taxon>
        <taxon>Opalozoa</taxon>
        <taxon>Bicosoecida</taxon>
        <taxon>Cafeteriaceae</taxon>
        <taxon>Cafeteria</taxon>
    </lineage>
</organism>
<keyword evidence="1 2" id="KW-0732">Signal</keyword>
<dbReference type="EMBL" id="VLTN01000002">
    <property type="protein sequence ID" value="KAA0157009.1"/>
    <property type="molecule type" value="Genomic_DNA"/>
</dbReference>
<evidence type="ECO:0000313" key="9">
    <source>
        <dbReference type="Proteomes" id="UP000324907"/>
    </source>
</evidence>
<evidence type="ECO:0000313" key="5">
    <source>
        <dbReference type="EMBL" id="KAA0170624.1"/>
    </source>
</evidence>
<evidence type="ECO:0000313" key="3">
    <source>
        <dbReference type="EMBL" id="KAA0157009.1"/>
    </source>
</evidence>
<dbReference type="EMBL" id="VLTO01000007">
    <property type="protein sequence ID" value="KAA0176731.1"/>
    <property type="molecule type" value="Genomic_DNA"/>
</dbReference>
<evidence type="ECO:0000313" key="10">
    <source>
        <dbReference type="Proteomes" id="UP000325113"/>
    </source>
</evidence>
<dbReference type="PANTHER" id="PTHR35836:SF1">
    <property type="entry name" value="VCBS REPEAT-CONTAINING PROTEIN"/>
    <property type="match status" value="1"/>
</dbReference>
<dbReference type="Gene3D" id="2.130.10.130">
    <property type="entry name" value="Integrin alpha, N-terminal"/>
    <property type="match status" value="1"/>
</dbReference>
<dbReference type="Proteomes" id="UP000325113">
    <property type="component" value="Unassembled WGS sequence"/>
</dbReference>
<feature type="signal peptide" evidence="2">
    <location>
        <begin position="1"/>
        <end position="24"/>
    </location>
</feature>
<dbReference type="Proteomes" id="UP000324907">
    <property type="component" value="Unassembled WGS sequence"/>
</dbReference>
<feature type="chain" id="PRO_5036365918" description="VCBS repeat-containing protein" evidence="2">
    <location>
        <begin position="25"/>
        <end position="449"/>
    </location>
</feature>
<dbReference type="Pfam" id="PF13517">
    <property type="entry name" value="FG-GAP_3"/>
    <property type="match status" value="1"/>
</dbReference>
<dbReference type="EMBL" id="VLTL01000012">
    <property type="protein sequence ID" value="KAA0170624.1"/>
    <property type="molecule type" value="Genomic_DNA"/>
</dbReference>
<evidence type="ECO:0000313" key="7">
    <source>
        <dbReference type="Proteomes" id="UP000322899"/>
    </source>
</evidence>
<evidence type="ECO:0000256" key="2">
    <source>
        <dbReference type="SAM" id="SignalP"/>
    </source>
</evidence>
<evidence type="ECO:0000313" key="4">
    <source>
        <dbReference type="EMBL" id="KAA0168846.1"/>
    </source>
</evidence>
<gene>
    <name evidence="6" type="ORF">FNF27_02012</name>
    <name evidence="5" type="ORF">FNF28_01386</name>
    <name evidence="3" type="ORF">FNF29_00361</name>
    <name evidence="4" type="ORF">FNF31_00007</name>
</gene>
<name>A0A5A8CWH5_CAFRO</name>
<evidence type="ECO:0008006" key="11">
    <source>
        <dbReference type="Google" id="ProtNLM"/>
    </source>
</evidence>
<protein>
    <recommendedName>
        <fullName evidence="11">VCBS repeat-containing protein</fullName>
    </recommendedName>
</protein>
<sequence>MRANAWGLRTSAALLLAAVAASQAAVLRVVGVANATEPAFTTLVDVPTPSGGKSCLISRFTGNPLAPDGLDLVPSIGLDFRGDFSQLKVATVLNNITWPNTAQPADPSLAGPGALLVSGGFLVPPKSVGAVHVVRIDDASGTPDVPVMAKITTDKGNPLFDGWFYHESHSVDMNGDGLMDVLTARATKPLLGASAGEMIWLERPAGPDPLGSASLPWREHSLAAGKYAPDVFFVRQDLNGDGLWEIVYTTFFSEGGGSFSVLYTEGDASPTRWTNASAVRRVAIDTSLGTMFGVRTADLNADGRTDFLVTNHVDNATLSGVYGYESPADGDFTQPAKWTRHTLASGFPTRIPGPGQASPGLALAVHPRANETSGKPLVVVAGDGEERFHLLQPTSENPGSWNYTRSVAFDCQGTVGAPVVGDTDGDGWSDVVLPCYDIGKLVGLTFAPQ</sequence>